<dbReference type="PROSITE" id="PS51257">
    <property type="entry name" value="PROKAR_LIPOPROTEIN"/>
    <property type="match status" value="1"/>
</dbReference>
<protein>
    <submittedName>
        <fullName evidence="4">PASTA domain-containing protein</fullName>
    </submittedName>
</protein>
<evidence type="ECO:0000256" key="1">
    <source>
        <dbReference type="SAM" id="MobiDB-lite"/>
    </source>
</evidence>
<evidence type="ECO:0000259" key="3">
    <source>
        <dbReference type="PROSITE" id="PS51178"/>
    </source>
</evidence>
<dbReference type="SUPFAM" id="SSF54184">
    <property type="entry name" value="Penicillin-binding protein 2x (pbp-2x), c-terminal domain"/>
    <property type="match status" value="1"/>
</dbReference>
<keyword evidence="2" id="KW-1133">Transmembrane helix</keyword>
<comment type="caution">
    <text evidence="4">The sequence shown here is derived from an EMBL/GenBank/DDBJ whole genome shotgun (WGS) entry which is preliminary data.</text>
</comment>
<dbReference type="EMBL" id="DVNA01000196">
    <property type="protein sequence ID" value="HIU55859.1"/>
    <property type="molecule type" value="Genomic_DNA"/>
</dbReference>
<accession>A0A9D1M909</accession>
<dbReference type="InterPro" id="IPR005543">
    <property type="entry name" value="PASTA_dom"/>
</dbReference>
<feature type="domain" description="PASTA" evidence="3">
    <location>
        <begin position="41"/>
        <end position="108"/>
    </location>
</feature>
<dbReference type="PROSITE" id="PS51178">
    <property type="entry name" value="PASTA"/>
    <property type="match status" value="1"/>
</dbReference>
<reference evidence="4" key="1">
    <citation type="submission" date="2020-10" db="EMBL/GenBank/DDBJ databases">
        <authorList>
            <person name="Gilroy R."/>
        </authorList>
    </citation>
    <scope>NUCLEOTIDE SEQUENCE</scope>
    <source>
        <strain evidence="4">CHK158-818</strain>
    </source>
</reference>
<dbReference type="Pfam" id="PF03793">
    <property type="entry name" value="PASTA"/>
    <property type="match status" value="1"/>
</dbReference>
<feature type="compositionally biased region" description="Basic and acidic residues" evidence="1">
    <location>
        <begin position="198"/>
        <end position="211"/>
    </location>
</feature>
<proteinExistence type="predicted"/>
<dbReference type="SMART" id="SM00740">
    <property type="entry name" value="PASTA"/>
    <property type="match status" value="2"/>
</dbReference>
<dbReference type="Proteomes" id="UP000824112">
    <property type="component" value="Unassembled WGS sequence"/>
</dbReference>
<evidence type="ECO:0000313" key="4">
    <source>
        <dbReference type="EMBL" id="HIU55859.1"/>
    </source>
</evidence>
<name>A0A9D1M909_9BACT</name>
<feature type="region of interest" description="Disordered" evidence="1">
    <location>
        <begin position="188"/>
        <end position="211"/>
    </location>
</feature>
<reference evidence="4" key="2">
    <citation type="journal article" date="2021" name="PeerJ">
        <title>Extensive microbial diversity within the chicken gut microbiome revealed by metagenomics and culture.</title>
        <authorList>
            <person name="Gilroy R."/>
            <person name="Ravi A."/>
            <person name="Getino M."/>
            <person name="Pursley I."/>
            <person name="Horton D.L."/>
            <person name="Alikhan N.F."/>
            <person name="Baker D."/>
            <person name="Gharbi K."/>
            <person name="Hall N."/>
            <person name="Watson M."/>
            <person name="Adriaenssens E.M."/>
            <person name="Foster-Nyarko E."/>
            <person name="Jarju S."/>
            <person name="Secka A."/>
            <person name="Antonio M."/>
            <person name="Oren A."/>
            <person name="Chaudhuri R.R."/>
            <person name="La Ragione R."/>
            <person name="Hildebrand F."/>
            <person name="Pallen M.J."/>
        </authorList>
    </citation>
    <scope>NUCLEOTIDE SEQUENCE</scope>
    <source>
        <strain evidence="4">CHK158-818</strain>
    </source>
</reference>
<feature type="transmembrane region" description="Helical" evidence="2">
    <location>
        <begin position="12"/>
        <end position="35"/>
    </location>
</feature>
<evidence type="ECO:0000313" key="5">
    <source>
        <dbReference type="Proteomes" id="UP000824112"/>
    </source>
</evidence>
<sequence length="211" mass="23376">MMKIVKLLWSNLIIRNLIFIAIATGCIILGVMVWLNNYTRHNEAIAVPDLRTMQVNAAEQALSRVGLKYEIIDSVYTKEVAPGAIVEQTPEANSKVKKGRTIYLTTNASSVQTFPLPDIEEMSQRQAVATLRAIGFKIDSVSYVHYEYKDLVVGVRYKNRPVKKGDNIPVGSRLVVLVGDGYASAASNDTIPGESATDTDKIDKVSQEWMQ</sequence>
<dbReference type="CDD" id="cd06577">
    <property type="entry name" value="PASTA_pknB"/>
    <property type="match status" value="1"/>
</dbReference>
<dbReference type="Gene3D" id="3.30.10.20">
    <property type="match status" value="2"/>
</dbReference>
<dbReference type="AlphaFoldDB" id="A0A9D1M909"/>
<evidence type="ECO:0000256" key="2">
    <source>
        <dbReference type="SAM" id="Phobius"/>
    </source>
</evidence>
<keyword evidence="2" id="KW-0812">Transmembrane</keyword>
<keyword evidence="2" id="KW-0472">Membrane</keyword>
<gene>
    <name evidence="4" type="ORF">IAB03_08665</name>
</gene>
<organism evidence="4 5">
    <name type="scientific">Candidatus Gallibacteroides avistercoris</name>
    <dbReference type="NCBI Taxonomy" id="2840833"/>
    <lineage>
        <taxon>Bacteria</taxon>
        <taxon>Pseudomonadati</taxon>
        <taxon>Bacteroidota</taxon>
        <taxon>Bacteroidia</taxon>
        <taxon>Bacteroidales</taxon>
        <taxon>Bacteroidaceae</taxon>
        <taxon>Bacteroidaceae incertae sedis</taxon>
        <taxon>Candidatus Gallibacteroides</taxon>
    </lineage>
</organism>